<dbReference type="InterPro" id="IPR050574">
    <property type="entry name" value="HPF/YfiA_ribosome-assoc"/>
</dbReference>
<dbReference type="PANTHER" id="PTHR33231">
    <property type="entry name" value="30S RIBOSOMAL PROTEIN"/>
    <property type="match status" value="1"/>
</dbReference>
<gene>
    <name evidence="4" type="ORF">TRIP_D300100</name>
</gene>
<dbReference type="InterPro" id="IPR036567">
    <property type="entry name" value="RHF-like"/>
</dbReference>
<proteinExistence type="predicted"/>
<dbReference type="GO" id="GO:0045900">
    <property type="term" value="P:negative regulation of translational elongation"/>
    <property type="evidence" value="ECO:0007669"/>
    <property type="project" value="TreeGrafter"/>
</dbReference>
<dbReference type="NCBIfam" id="TIGR00741">
    <property type="entry name" value="yfiA"/>
    <property type="match status" value="1"/>
</dbReference>
<dbReference type="CDD" id="cd00552">
    <property type="entry name" value="RaiA"/>
    <property type="match status" value="1"/>
</dbReference>
<keyword evidence="4" id="KW-0689">Ribosomal protein</keyword>
<evidence type="ECO:0000256" key="3">
    <source>
        <dbReference type="ARBA" id="ARBA00041148"/>
    </source>
</evidence>
<dbReference type="SUPFAM" id="SSF69754">
    <property type="entry name" value="Ribosome binding protein Y (YfiA homologue)"/>
    <property type="match status" value="1"/>
</dbReference>
<comment type="subunit">
    <text evidence="2">Associates exclusively with 100S ribosomes, which are dimers of 70S ribosomes.</text>
</comment>
<keyword evidence="4" id="KW-0687">Ribonucleoprotein</keyword>
<evidence type="ECO:0000256" key="1">
    <source>
        <dbReference type="ARBA" id="ARBA00022845"/>
    </source>
</evidence>
<dbReference type="EMBL" id="UPXZ01000024">
    <property type="protein sequence ID" value="VBB45156.1"/>
    <property type="molecule type" value="Genomic_DNA"/>
</dbReference>
<dbReference type="GO" id="GO:0043024">
    <property type="term" value="F:ribosomal small subunit binding"/>
    <property type="evidence" value="ECO:0007669"/>
    <property type="project" value="TreeGrafter"/>
</dbReference>
<dbReference type="Gene3D" id="3.30.160.100">
    <property type="entry name" value="Ribosome hibernation promotion factor-like"/>
    <property type="match status" value="1"/>
</dbReference>
<name>A0A653AAQ9_9BACT</name>
<sequence length="99" mass="11428">MKLRIQSINFDATEKLEQHISKKASKLEKFFDEIMNVEVYLKVVKPETAANKQAEIKVSIPNVEFFASKTCDTFEEAADLSLEAIDKQIRKHKEKQAKK</sequence>
<dbReference type="Pfam" id="PF02482">
    <property type="entry name" value="Ribosomal_S30AE"/>
    <property type="match status" value="1"/>
</dbReference>
<evidence type="ECO:0000256" key="2">
    <source>
        <dbReference type="ARBA" id="ARBA00038695"/>
    </source>
</evidence>
<accession>A0A653AAQ9</accession>
<reference evidence="4" key="1">
    <citation type="submission" date="2018-07" db="EMBL/GenBank/DDBJ databases">
        <authorList>
            <consortium name="Genoscope - CEA"/>
            <person name="William W."/>
        </authorList>
    </citation>
    <scope>NUCLEOTIDE SEQUENCE</scope>
    <source>
        <strain evidence="4">IK1</strain>
    </source>
</reference>
<organism evidence="4">
    <name type="scientific">uncultured Paludibacter sp</name>
    <dbReference type="NCBI Taxonomy" id="497635"/>
    <lineage>
        <taxon>Bacteria</taxon>
        <taxon>Pseudomonadati</taxon>
        <taxon>Bacteroidota</taxon>
        <taxon>Bacteroidia</taxon>
        <taxon>Bacteroidales</taxon>
        <taxon>Paludibacteraceae</taxon>
        <taxon>Paludibacter</taxon>
        <taxon>environmental samples</taxon>
    </lineage>
</organism>
<dbReference type="GO" id="GO:0022627">
    <property type="term" value="C:cytosolic small ribosomal subunit"/>
    <property type="evidence" value="ECO:0007669"/>
    <property type="project" value="TreeGrafter"/>
</dbReference>
<protein>
    <recommendedName>
        <fullName evidence="3">Ribosome hibernation promoting factor</fullName>
    </recommendedName>
</protein>
<dbReference type="PANTHER" id="PTHR33231:SF1">
    <property type="entry name" value="30S RIBOSOMAL PROTEIN"/>
    <property type="match status" value="1"/>
</dbReference>
<dbReference type="InterPro" id="IPR003489">
    <property type="entry name" value="RHF/RaiA"/>
</dbReference>
<keyword evidence="1" id="KW-0810">Translation regulation</keyword>
<dbReference type="AlphaFoldDB" id="A0A653AAQ9"/>
<evidence type="ECO:0000313" key="4">
    <source>
        <dbReference type="EMBL" id="VBB45156.1"/>
    </source>
</evidence>